<name>A0ABV4HN53_9GAMM</name>
<dbReference type="RefSeq" id="WP_370564157.1">
    <property type="nucleotide sequence ID" value="NZ_JBFWIB010000006.1"/>
</dbReference>
<reference evidence="2 3" key="1">
    <citation type="submission" date="2024-07" db="EMBL/GenBank/DDBJ databases">
        <title>Luteimonas salilacus sp. nov., isolated from the shore soil of Salt Lake in Tibet of China.</title>
        <authorList>
            <person name="Zhang X."/>
            <person name="Li A."/>
        </authorList>
    </citation>
    <scope>NUCLEOTIDE SEQUENCE [LARGE SCALE GENOMIC DNA]</scope>
    <source>
        <strain evidence="2 3">B3-2-R+30</strain>
    </source>
</reference>
<organism evidence="2 3">
    <name type="scientific">Luteimonas salinilitoris</name>
    <dbReference type="NCBI Taxonomy" id="3237697"/>
    <lineage>
        <taxon>Bacteria</taxon>
        <taxon>Pseudomonadati</taxon>
        <taxon>Pseudomonadota</taxon>
        <taxon>Gammaproteobacteria</taxon>
        <taxon>Lysobacterales</taxon>
        <taxon>Lysobacteraceae</taxon>
        <taxon>Luteimonas</taxon>
    </lineage>
</organism>
<accession>A0ABV4HN53</accession>
<keyword evidence="3" id="KW-1185">Reference proteome</keyword>
<protein>
    <submittedName>
        <fullName evidence="2">STAS domain-containing protein</fullName>
    </submittedName>
</protein>
<gene>
    <name evidence="2" type="ORF">AB6713_05965</name>
</gene>
<dbReference type="Proteomes" id="UP001566331">
    <property type="component" value="Unassembled WGS sequence"/>
</dbReference>
<evidence type="ECO:0000259" key="1">
    <source>
        <dbReference type="Pfam" id="PF13466"/>
    </source>
</evidence>
<evidence type="ECO:0000313" key="2">
    <source>
        <dbReference type="EMBL" id="MEZ0474162.1"/>
    </source>
</evidence>
<proteinExistence type="predicted"/>
<dbReference type="EMBL" id="JBFWIC010000005">
    <property type="protein sequence ID" value="MEZ0474162.1"/>
    <property type="molecule type" value="Genomic_DNA"/>
</dbReference>
<evidence type="ECO:0000313" key="3">
    <source>
        <dbReference type="Proteomes" id="UP001566331"/>
    </source>
</evidence>
<dbReference type="InterPro" id="IPR058548">
    <property type="entry name" value="MlaB-like_STAS"/>
</dbReference>
<comment type="caution">
    <text evidence="2">The sequence shown here is derived from an EMBL/GenBank/DDBJ whole genome shotgun (WGS) entry which is preliminary data.</text>
</comment>
<feature type="domain" description="MlaB-like STAS" evidence="1">
    <location>
        <begin position="13"/>
        <end position="86"/>
    </location>
</feature>
<dbReference type="InterPro" id="IPR036513">
    <property type="entry name" value="STAS_dom_sf"/>
</dbReference>
<dbReference type="SUPFAM" id="SSF52091">
    <property type="entry name" value="SpoIIaa-like"/>
    <property type="match status" value="1"/>
</dbReference>
<sequence length="96" mass="9809">MSTSSLRRDGDALAFSGALLRADIAGLWPQATKALDGVRRFDLGAVARIDSAGLALLSALAARAGGAVEVVGDPAGLADLRAAYRLTPTLAFADNR</sequence>
<dbReference type="Pfam" id="PF13466">
    <property type="entry name" value="STAS_2"/>
    <property type="match status" value="1"/>
</dbReference>